<dbReference type="STRING" id="1489064.WH96_07155"/>
<feature type="signal peptide" evidence="1">
    <location>
        <begin position="1"/>
        <end position="23"/>
    </location>
</feature>
<dbReference type="OrthoDB" id="9810895at2"/>
<dbReference type="AlphaFoldDB" id="A0A0H2ML13"/>
<proteinExistence type="predicted"/>
<evidence type="ECO:0000313" key="2">
    <source>
        <dbReference type="EMBL" id="KLN61402.1"/>
    </source>
</evidence>
<organism evidence="2 3">
    <name type="scientific">Kiloniella spongiae</name>
    <dbReference type="NCBI Taxonomy" id="1489064"/>
    <lineage>
        <taxon>Bacteria</taxon>
        <taxon>Pseudomonadati</taxon>
        <taxon>Pseudomonadota</taxon>
        <taxon>Alphaproteobacteria</taxon>
        <taxon>Rhodospirillales</taxon>
        <taxon>Kiloniellaceae</taxon>
        <taxon>Kiloniella</taxon>
    </lineage>
</organism>
<evidence type="ECO:0000313" key="3">
    <source>
        <dbReference type="Proteomes" id="UP000035444"/>
    </source>
</evidence>
<comment type="caution">
    <text evidence="2">The sequence shown here is derived from an EMBL/GenBank/DDBJ whole genome shotgun (WGS) entry which is preliminary data.</text>
</comment>
<keyword evidence="3" id="KW-1185">Reference proteome</keyword>
<keyword evidence="1" id="KW-0732">Signal</keyword>
<dbReference type="RefSeq" id="WP_047763484.1">
    <property type="nucleotide sequence ID" value="NZ_LAQL01000004.1"/>
</dbReference>
<dbReference type="EMBL" id="LAQL01000004">
    <property type="protein sequence ID" value="KLN61402.1"/>
    <property type="molecule type" value="Genomic_DNA"/>
</dbReference>
<dbReference type="Proteomes" id="UP000035444">
    <property type="component" value="Unassembled WGS sequence"/>
</dbReference>
<evidence type="ECO:0000256" key="1">
    <source>
        <dbReference type="SAM" id="SignalP"/>
    </source>
</evidence>
<protein>
    <submittedName>
        <fullName evidence="2">Uncharacterized protein</fullName>
    </submittedName>
</protein>
<gene>
    <name evidence="2" type="ORF">WH96_07155</name>
</gene>
<sequence length="100" mass="10800">MLKYITLAVIACTGFVTTLPAYAQNQCDKRDSILEMLSDRYSEKTQAVGVTNKGGLIEVLTNKDGATWTIIVTTPHGISCLVAAGEGWKQLEKAALEPKV</sequence>
<name>A0A0H2ML13_9PROT</name>
<accession>A0A0H2ML13</accession>
<reference evidence="2 3" key="1">
    <citation type="submission" date="2015-03" db="EMBL/GenBank/DDBJ databases">
        <title>Genome Sequence of Kiloniella spongiae MEBiC09566, isolated from a marine sponge.</title>
        <authorList>
            <person name="Shao Z."/>
            <person name="Wang L."/>
            <person name="Li X."/>
        </authorList>
    </citation>
    <scope>NUCLEOTIDE SEQUENCE [LARGE SCALE GENOMIC DNA]</scope>
    <source>
        <strain evidence="2 3">MEBiC09566</strain>
    </source>
</reference>
<feature type="chain" id="PRO_5002597614" evidence="1">
    <location>
        <begin position="24"/>
        <end position="100"/>
    </location>
</feature>